<reference evidence="3 4" key="1">
    <citation type="submission" date="2020-07" db="EMBL/GenBank/DDBJ databases">
        <title>Sequencing the genomes of 1000 actinobacteria strains.</title>
        <authorList>
            <person name="Klenk H.-P."/>
        </authorList>
    </citation>
    <scope>NUCLEOTIDE SEQUENCE [LARGE SCALE GENOMIC DNA]</scope>
    <source>
        <strain evidence="3 4">DSM 26341</strain>
    </source>
</reference>
<dbReference type="InterPro" id="IPR050268">
    <property type="entry name" value="NADH-dep_flavin_reductase"/>
</dbReference>
<dbReference type="InterPro" id="IPR012349">
    <property type="entry name" value="Split_barrel_FMN-bd"/>
</dbReference>
<organism evidence="3 4">
    <name type="scientific">Spelaeicoccus albus</name>
    <dbReference type="NCBI Taxonomy" id="1280376"/>
    <lineage>
        <taxon>Bacteria</taxon>
        <taxon>Bacillati</taxon>
        <taxon>Actinomycetota</taxon>
        <taxon>Actinomycetes</taxon>
        <taxon>Micrococcales</taxon>
        <taxon>Brevibacteriaceae</taxon>
        <taxon>Spelaeicoccus</taxon>
    </lineage>
</organism>
<evidence type="ECO:0000259" key="2">
    <source>
        <dbReference type="SMART" id="SM00903"/>
    </source>
</evidence>
<feature type="domain" description="Flavin reductase like" evidence="2">
    <location>
        <begin position="26"/>
        <end position="177"/>
    </location>
</feature>
<evidence type="ECO:0000313" key="3">
    <source>
        <dbReference type="EMBL" id="NYI66341.1"/>
    </source>
</evidence>
<dbReference type="GO" id="GO:0010181">
    <property type="term" value="F:FMN binding"/>
    <property type="evidence" value="ECO:0007669"/>
    <property type="project" value="InterPro"/>
</dbReference>
<keyword evidence="4" id="KW-1185">Reference proteome</keyword>
<evidence type="ECO:0000256" key="1">
    <source>
        <dbReference type="ARBA" id="ARBA00023002"/>
    </source>
</evidence>
<dbReference type="PANTHER" id="PTHR30466:SF1">
    <property type="entry name" value="FMN REDUCTASE (NADH) RUTF"/>
    <property type="match status" value="1"/>
</dbReference>
<name>A0A7Z0CZH7_9MICO</name>
<gene>
    <name evidence="3" type="ORF">BJY26_000647</name>
</gene>
<accession>A0A7Z0CZH7</accession>
<sequence>MDTSDVSTIDPGHVGEADKDRFRTLSSSMAQGTAVVTAIHQGHDYASPVTAYLSVSYDPPTLLISLYADGRIAEAVESADRWTLSLLNAEQKSVADWLAAPGSPLHGLLRPVPHVRPRPGAPVIIDKALAWFEVETTAIHPAATHLLVVGEVRAMGRTVPPDAVRHPLLRFDGRYRRLD</sequence>
<dbReference type="RefSeq" id="WP_179425617.1">
    <property type="nucleotide sequence ID" value="NZ_JACBZP010000001.1"/>
</dbReference>
<dbReference type="GO" id="GO:0006208">
    <property type="term" value="P:pyrimidine nucleobase catabolic process"/>
    <property type="evidence" value="ECO:0007669"/>
    <property type="project" value="TreeGrafter"/>
</dbReference>
<dbReference type="Proteomes" id="UP000539111">
    <property type="component" value="Unassembled WGS sequence"/>
</dbReference>
<dbReference type="Gene3D" id="2.30.110.10">
    <property type="entry name" value="Electron Transport, Fmn-binding Protein, Chain A"/>
    <property type="match status" value="1"/>
</dbReference>
<dbReference type="Pfam" id="PF01613">
    <property type="entry name" value="Flavin_Reduct"/>
    <property type="match status" value="1"/>
</dbReference>
<dbReference type="SUPFAM" id="SSF50475">
    <property type="entry name" value="FMN-binding split barrel"/>
    <property type="match status" value="1"/>
</dbReference>
<dbReference type="SMART" id="SM00903">
    <property type="entry name" value="Flavin_Reduct"/>
    <property type="match status" value="1"/>
</dbReference>
<protein>
    <submittedName>
        <fullName evidence="3">Flavin reductase (DIM6/NTAB) family NADH-FMN oxidoreductase RutF</fullName>
    </submittedName>
</protein>
<dbReference type="EMBL" id="JACBZP010000001">
    <property type="protein sequence ID" value="NYI66341.1"/>
    <property type="molecule type" value="Genomic_DNA"/>
</dbReference>
<dbReference type="PANTHER" id="PTHR30466">
    <property type="entry name" value="FLAVIN REDUCTASE"/>
    <property type="match status" value="1"/>
</dbReference>
<comment type="caution">
    <text evidence="3">The sequence shown here is derived from an EMBL/GenBank/DDBJ whole genome shotgun (WGS) entry which is preliminary data.</text>
</comment>
<dbReference type="AlphaFoldDB" id="A0A7Z0CZH7"/>
<proteinExistence type="predicted"/>
<keyword evidence="1" id="KW-0560">Oxidoreductase</keyword>
<dbReference type="GO" id="GO:0042602">
    <property type="term" value="F:riboflavin reductase (NADPH) activity"/>
    <property type="evidence" value="ECO:0007669"/>
    <property type="project" value="TreeGrafter"/>
</dbReference>
<evidence type="ECO:0000313" key="4">
    <source>
        <dbReference type="Proteomes" id="UP000539111"/>
    </source>
</evidence>
<dbReference type="InterPro" id="IPR002563">
    <property type="entry name" value="Flavin_Rdtase-like_dom"/>
</dbReference>